<organism evidence="1 2">
    <name type="scientific">Thermotalea metallivorans</name>
    <dbReference type="NCBI Taxonomy" id="520762"/>
    <lineage>
        <taxon>Bacteria</taxon>
        <taxon>Bacillati</taxon>
        <taxon>Bacillota</taxon>
        <taxon>Clostridia</taxon>
        <taxon>Peptostreptococcales</taxon>
        <taxon>Thermotaleaceae</taxon>
        <taxon>Thermotalea</taxon>
    </lineage>
</organism>
<dbReference type="EMBL" id="LOEE01000046">
    <property type="protein sequence ID" value="KXG74830.1"/>
    <property type="molecule type" value="Genomic_DNA"/>
</dbReference>
<dbReference type="Proteomes" id="UP000070456">
    <property type="component" value="Unassembled WGS sequence"/>
</dbReference>
<name>A0A140L2Q5_9FIRM</name>
<evidence type="ECO:0008006" key="3">
    <source>
        <dbReference type="Google" id="ProtNLM"/>
    </source>
</evidence>
<evidence type="ECO:0000313" key="2">
    <source>
        <dbReference type="Proteomes" id="UP000070456"/>
    </source>
</evidence>
<keyword evidence="2" id="KW-1185">Reference proteome</keyword>
<proteinExistence type="predicted"/>
<protein>
    <recommendedName>
        <fullName evidence="3">Transposase IS701-like DDE domain-containing protein</fullName>
    </recommendedName>
</protein>
<gene>
    <name evidence="1" type="ORF">AN619_21710</name>
</gene>
<dbReference type="AlphaFoldDB" id="A0A140L2Q5"/>
<sequence length="38" mass="4505">MIDCAMKYLKDFPGILLWDSWYSKGIILDTVKKKDQKI</sequence>
<comment type="caution">
    <text evidence="1">The sequence shown here is derived from an EMBL/GenBank/DDBJ whole genome shotgun (WGS) entry which is preliminary data.</text>
</comment>
<evidence type="ECO:0000313" key="1">
    <source>
        <dbReference type="EMBL" id="KXG74830.1"/>
    </source>
</evidence>
<reference evidence="1 2" key="1">
    <citation type="submission" date="2015-12" db="EMBL/GenBank/DDBJ databases">
        <title>Draft genome sequence of the thermoanaerobe Thermotalea metallivorans, an isolate from the runoff channel of the Great Artesian Basin, Australia.</title>
        <authorList>
            <person name="Patel B.K."/>
        </authorList>
    </citation>
    <scope>NUCLEOTIDE SEQUENCE [LARGE SCALE GENOMIC DNA]</scope>
    <source>
        <strain evidence="1 2">B2-1</strain>
    </source>
</reference>
<dbReference type="STRING" id="520762.AN619_21710"/>
<accession>A0A140L2Q5</accession>